<name>A0A4Z0NKR4_9HYPH</name>
<protein>
    <submittedName>
        <fullName evidence="3">DUF1330 domain-containing protein</fullName>
    </submittedName>
</protein>
<feature type="chain" id="PRO_5021450477" evidence="1">
    <location>
        <begin position="34"/>
        <end position="134"/>
    </location>
</feature>
<dbReference type="InterPro" id="IPR010753">
    <property type="entry name" value="DUF1330"/>
</dbReference>
<organism evidence="3 4">
    <name type="scientific">Methylobacterium nonmethylotrophicum</name>
    <dbReference type="NCBI Taxonomy" id="1141884"/>
    <lineage>
        <taxon>Bacteria</taxon>
        <taxon>Pseudomonadati</taxon>
        <taxon>Pseudomonadota</taxon>
        <taxon>Alphaproteobacteria</taxon>
        <taxon>Hyphomicrobiales</taxon>
        <taxon>Methylobacteriaceae</taxon>
        <taxon>Methylobacterium</taxon>
    </lineage>
</organism>
<dbReference type="InterPro" id="IPR011008">
    <property type="entry name" value="Dimeric_a/b-barrel"/>
</dbReference>
<evidence type="ECO:0000313" key="4">
    <source>
        <dbReference type="Proteomes" id="UP000297535"/>
    </source>
</evidence>
<evidence type="ECO:0000259" key="2">
    <source>
        <dbReference type="Pfam" id="PF07045"/>
    </source>
</evidence>
<dbReference type="Proteomes" id="UP000297535">
    <property type="component" value="Unassembled WGS sequence"/>
</dbReference>
<dbReference type="PANTHER" id="PTHR41521:SF4">
    <property type="entry name" value="BLR0684 PROTEIN"/>
    <property type="match status" value="1"/>
</dbReference>
<dbReference type="AlphaFoldDB" id="A0A4Z0NKR4"/>
<feature type="domain" description="DUF1330" evidence="2">
    <location>
        <begin position="39"/>
        <end position="131"/>
    </location>
</feature>
<keyword evidence="1" id="KW-0732">Signal</keyword>
<dbReference type="Gene3D" id="3.30.70.100">
    <property type="match status" value="1"/>
</dbReference>
<feature type="signal peptide" evidence="1">
    <location>
        <begin position="1"/>
        <end position="33"/>
    </location>
</feature>
<proteinExistence type="predicted"/>
<dbReference type="Pfam" id="PF07045">
    <property type="entry name" value="DUF1330"/>
    <property type="match status" value="1"/>
</dbReference>
<accession>A0A4Z0NKR4</accession>
<gene>
    <name evidence="3" type="ORF">EU555_21960</name>
</gene>
<evidence type="ECO:0000313" key="3">
    <source>
        <dbReference type="EMBL" id="TGD96729.1"/>
    </source>
</evidence>
<keyword evidence="4" id="KW-1185">Reference proteome</keyword>
<sequence>MRHPMTRHVRVAALLSGGLVGLASTAGTAPPLAADGKPPAYAIVELDVRQPQEFAREFFPRAAEVFAKAGGTFLARPGAPTAVDGAPPGRVAVIRFETREIAVATFASDAYREARKIGDRYADFRIFIVEGQAP</sequence>
<evidence type="ECO:0000256" key="1">
    <source>
        <dbReference type="SAM" id="SignalP"/>
    </source>
</evidence>
<dbReference type="PANTHER" id="PTHR41521">
    <property type="match status" value="1"/>
</dbReference>
<dbReference type="EMBL" id="SRLB01000017">
    <property type="protein sequence ID" value="TGD96729.1"/>
    <property type="molecule type" value="Genomic_DNA"/>
</dbReference>
<dbReference type="SUPFAM" id="SSF54909">
    <property type="entry name" value="Dimeric alpha+beta barrel"/>
    <property type="match status" value="1"/>
</dbReference>
<reference evidence="3 4" key="1">
    <citation type="submission" date="2019-04" db="EMBL/GenBank/DDBJ databases">
        <authorList>
            <person name="Feng G."/>
            <person name="Zhu H."/>
        </authorList>
    </citation>
    <scope>NUCLEOTIDE SEQUENCE [LARGE SCALE GENOMIC DNA]</scope>
    <source>
        <strain evidence="3 4">6HR-1</strain>
    </source>
</reference>
<dbReference type="OrthoDB" id="8239695at2"/>
<comment type="caution">
    <text evidence="3">The sequence shown here is derived from an EMBL/GenBank/DDBJ whole genome shotgun (WGS) entry which is preliminary data.</text>
</comment>